<dbReference type="RefSeq" id="WP_158343602.1">
    <property type="nucleotide sequence ID" value="NZ_CP034861.1"/>
</dbReference>
<protein>
    <recommendedName>
        <fullName evidence="10">Probable lipid II flippase MurJ</fullName>
    </recommendedName>
</protein>
<feature type="transmembrane region" description="Helical" evidence="10">
    <location>
        <begin position="274"/>
        <end position="291"/>
    </location>
</feature>
<feature type="transmembrane region" description="Helical" evidence="10">
    <location>
        <begin position="441"/>
        <end position="460"/>
    </location>
</feature>
<comment type="similarity">
    <text evidence="9 10 11">Belongs to the MurJ/MviN family.</text>
</comment>
<feature type="transmembrane region" description="Helical" evidence="10">
    <location>
        <begin position="247"/>
        <end position="268"/>
    </location>
</feature>
<feature type="transmembrane region" description="Helical" evidence="10">
    <location>
        <begin position="312"/>
        <end position="336"/>
    </location>
</feature>
<feature type="transmembrane region" description="Helical" evidence="10">
    <location>
        <begin position="49"/>
        <end position="71"/>
    </location>
</feature>
<dbReference type="Pfam" id="PF03023">
    <property type="entry name" value="MurJ"/>
    <property type="match status" value="1"/>
</dbReference>
<evidence type="ECO:0000256" key="8">
    <source>
        <dbReference type="ARBA" id="ARBA00060041"/>
    </source>
</evidence>
<keyword evidence="6 10" id="KW-1133">Transmembrane helix</keyword>
<evidence type="ECO:0000256" key="2">
    <source>
        <dbReference type="ARBA" id="ARBA00022475"/>
    </source>
</evidence>
<dbReference type="GO" id="GO:0008360">
    <property type="term" value="P:regulation of cell shape"/>
    <property type="evidence" value="ECO:0007669"/>
    <property type="project" value="UniProtKB-UniRule"/>
</dbReference>
<sequence>MNLLKSLISVSIMTLISRVLGFFRDVLIANTFGTSMFTDAFFIAFKISNFLRCIFSEGVFCQSFVPVLMKYKTQKNGKCIKNFISSVLSLMILILIIITVLGIVWSRYLILISAPGFAKSPDLLKVSVHLLQIMFPYIFFVSLSSFFSSILNSWGYFSIPAFSPCLLNISIIIFSIFFSSYYSPRIISLAWSVTIGGCFQLFYQCLYLYKINMLVIPKINFKNIGLLRVLKKIVPSILGSSANQISLIFNNIFISLLNFGSVSWMYYADRLIEFPIGILGVSLSTVLFSFFSKSYYINKSEFKSLLNSGLKIGLIFSLPSSVILFFLSKPLVIVLFKHGKFTDFDVLMIHKILEAYSFGLVSFILIKILSSAFYSFEEIKIPVNISIFTLFLTQAMNPILIFYFQQVGLALSISISGWMNFFFLFWKLNQKKLICFKYKDLIFFVRLIFSILTMIFFLFFTLNFMPSWEVGSFFYKLVRLLFVLFISGASYLISLYFLGIRLLNFSCLSLKIK</sequence>
<evidence type="ECO:0000256" key="4">
    <source>
        <dbReference type="ARBA" id="ARBA00022960"/>
    </source>
</evidence>
<dbReference type="GO" id="GO:0009252">
    <property type="term" value="P:peptidoglycan biosynthetic process"/>
    <property type="evidence" value="ECO:0007669"/>
    <property type="project" value="UniProtKB-UniRule"/>
</dbReference>
<reference evidence="12 13" key="2">
    <citation type="submission" date="2019-05" db="EMBL/GenBank/DDBJ databases">
        <title>Genome evolution of the obligate endosymbiont Buchnera aphidicola.</title>
        <authorList>
            <person name="Moran N.A."/>
        </authorList>
    </citation>
    <scope>NUCLEOTIDE SEQUENCE [LARGE SCALE GENOMIC DNA]</scope>
    <source>
        <strain evidence="12 13">Mst</strain>
    </source>
</reference>
<evidence type="ECO:0000256" key="10">
    <source>
        <dbReference type="HAMAP-Rule" id="MF_02078"/>
    </source>
</evidence>
<comment type="function">
    <text evidence="8 10 11">Involved in peptidoglycan biosynthesis. Transports lipid-linked peptidoglycan precursors from the inner to the outer leaflet of the cytoplasmic membrane.</text>
</comment>
<feature type="transmembrane region" description="Helical" evidence="10">
    <location>
        <begin position="383"/>
        <end position="403"/>
    </location>
</feature>
<evidence type="ECO:0000256" key="11">
    <source>
        <dbReference type="PIRNR" id="PIRNR002869"/>
    </source>
</evidence>
<feature type="transmembrane region" description="Helical" evidence="10">
    <location>
        <begin position="126"/>
        <end position="147"/>
    </location>
</feature>
<dbReference type="GO" id="GO:0005886">
    <property type="term" value="C:plasma membrane"/>
    <property type="evidence" value="ECO:0007669"/>
    <property type="project" value="UniProtKB-SubCell"/>
</dbReference>
<dbReference type="GO" id="GO:0071555">
    <property type="term" value="P:cell wall organization"/>
    <property type="evidence" value="ECO:0007669"/>
    <property type="project" value="UniProtKB-UniRule"/>
</dbReference>
<dbReference type="HAMAP" id="MF_02078">
    <property type="entry name" value="MurJ_MviN"/>
    <property type="match status" value="1"/>
</dbReference>
<dbReference type="GO" id="GO:0015648">
    <property type="term" value="F:lipid-linked peptidoglycan transporter activity"/>
    <property type="evidence" value="ECO:0007669"/>
    <property type="project" value="UniProtKB-UniRule"/>
</dbReference>
<comment type="subcellular location">
    <subcellularLocation>
        <location evidence="10">Cell inner membrane</location>
        <topology evidence="10">Multi-pass membrane protein</topology>
    </subcellularLocation>
    <subcellularLocation>
        <location evidence="1">Cell membrane</location>
        <topology evidence="1">Multi-pass membrane protein</topology>
    </subcellularLocation>
</comment>
<dbReference type="PIRSF" id="PIRSF002869">
    <property type="entry name" value="MviN"/>
    <property type="match status" value="1"/>
</dbReference>
<dbReference type="PANTHER" id="PTHR47019">
    <property type="entry name" value="LIPID II FLIPPASE MURJ"/>
    <property type="match status" value="1"/>
</dbReference>
<evidence type="ECO:0000256" key="3">
    <source>
        <dbReference type="ARBA" id="ARBA00022692"/>
    </source>
</evidence>
<feature type="transmembrane region" description="Helical" evidence="10">
    <location>
        <begin position="188"/>
        <end position="209"/>
    </location>
</feature>
<dbReference type="CDD" id="cd13123">
    <property type="entry name" value="MATE_MurJ_like"/>
    <property type="match status" value="1"/>
</dbReference>
<dbReference type="InterPro" id="IPR051050">
    <property type="entry name" value="Lipid_II_flippase_MurJ/MviN"/>
</dbReference>
<dbReference type="AlphaFoldDB" id="A0A4D6YFI2"/>
<evidence type="ECO:0000313" key="13">
    <source>
        <dbReference type="Proteomes" id="UP000298673"/>
    </source>
</evidence>
<comment type="pathway">
    <text evidence="10">Cell wall biogenesis; peptidoglycan biosynthesis.</text>
</comment>
<dbReference type="NCBIfam" id="TIGR01695">
    <property type="entry name" value="murJ_mviN"/>
    <property type="match status" value="1"/>
</dbReference>
<evidence type="ECO:0000256" key="9">
    <source>
        <dbReference type="ARBA" id="ARBA00061532"/>
    </source>
</evidence>
<keyword evidence="10 11" id="KW-0813">Transport</keyword>
<keyword evidence="10" id="KW-0997">Cell inner membrane</keyword>
<gene>
    <name evidence="10 12" type="primary">murJ</name>
    <name evidence="12" type="ORF">D9V75_01600</name>
</gene>
<dbReference type="OrthoDB" id="9816572at2"/>
<keyword evidence="2 10" id="KW-1003">Cell membrane</keyword>
<name>A0A4D6YFI2_9GAMM</name>
<evidence type="ECO:0000313" key="12">
    <source>
        <dbReference type="EMBL" id="QCI24400.1"/>
    </source>
</evidence>
<evidence type="ECO:0000256" key="1">
    <source>
        <dbReference type="ARBA" id="ARBA00004651"/>
    </source>
</evidence>
<accession>A0A4D6YFI2</accession>
<dbReference type="PRINTS" id="PR01806">
    <property type="entry name" value="VIRFACTRMVIN"/>
</dbReference>
<keyword evidence="7 10" id="KW-0472">Membrane</keyword>
<feature type="transmembrane region" description="Helical" evidence="10">
    <location>
        <begin position="480"/>
        <end position="503"/>
    </location>
</feature>
<feature type="transmembrane region" description="Helical" evidence="10">
    <location>
        <begin position="356"/>
        <end position="376"/>
    </location>
</feature>
<feature type="transmembrane region" description="Helical" evidence="10">
    <location>
        <begin position="159"/>
        <end position="182"/>
    </location>
</feature>
<dbReference type="EMBL" id="CP034861">
    <property type="protein sequence ID" value="QCI24400.1"/>
    <property type="molecule type" value="Genomic_DNA"/>
</dbReference>
<dbReference type="PANTHER" id="PTHR47019:SF1">
    <property type="entry name" value="LIPID II FLIPPASE MURJ"/>
    <property type="match status" value="1"/>
</dbReference>
<dbReference type="GO" id="GO:0034204">
    <property type="term" value="P:lipid translocation"/>
    <property type="evidence" value="ECO:0007669"/>
    <property type="project" value="TreeGrafter"/>
</dbReference>
<feature type="transmembrane region" description="Helical" evidence="10">
    <location>
        <begin position="409"/>
        <end position="429"/>
    </location>
</feature>
<evidence type="ECO:0000256" key="7">
    <source>
        <dbReference type="ARBA" id="ARBA00023136"/>
    </source>
</evidence>
<organism evidence="12 13">
    <name type="scientific">Buchnera aphidicola</name>
    <name type="common">Muscaphis stroyani</name>
    <dbReference type="NCBI Taxonomy" id="1241869"/>
    <lineage>
        <taxon>Bacteria</taxon>
        <taxon>Pseudomonadati</taxon>
        <taxon>Pseudomonadota</taxon>
        <taxon>Gammaproteobacteria</taxon>
        <taxon>Enterobacterales</taxon>
        <taxon>Erwiniaceae</taxon>
        <taxon>Buchnera</taxon>
    </lineage>
</organism>
<dbReference type="Proteomes" id="UP000298673">
    <property type="component" value="Chromosome"/>
</dbReference>
<evidence type="ECO:0000256" key="6">
    <source>
        <dbReference type="ARBA" id="ARBA00022989"/>
    </source>
</evidence>
<proteinExistence type="inferred from homology"/>
<dbReference type="UniPathway" id="UPA00219"/>
<feature type="transmembrane region" description="Helical" evidence="10">
    <location>
        <begin position="7"/>
        <end position="29"/>
    </location>
</feature>
<reference evidence="12 13" key="1">
    <citation type="submission" date="2018-12" db="EMBL/GenBank/DDBJ databases">
        <authorList>
            <person name="Chong R.A."/>
        </authorList>
    </citation>
    <scope>NUCLEOTIDE SEQUENCE [LARGE SCALE GENOMIC DNA]</scope>
    <source>
        <strain evidence="12 13">Mst</strain>
    </source>
</reference>
<keyword evidence="10 11" id="KW-0961">Cell wall biogenesis/degradation</keyword>
<keyword evidence="4 10" id="KW-0133">Cell shape</keyword>
<feature type="transmembrane region" description="Helical" evidence="10">
    <location>
        <begin position="83"/>
        <end position="106"/>
    </location>
</feature>
<evidence type="ECO:0000256" key="5">
    <source>
        <dbReference type="ARBA" id="ARBA00022984"/>
    </source>
</evidence>
<keyword evidence="3 10" id="KW-0812">Transmembrane</keyword>
<keyword evidence="5 10" id="KW-0573">Peptidoglycan synthesis</keyword>
<dbReference type="InterPro" id="IPR004268">
    <property type="entry name" value="MurJ"/>
</dbReference>